<keyword evidence="3 5" id="KW-1133">Transmembrane helix</keyword>
<evidence type="ECO:0000256" key="2">
    <source>
        <dbReference type="ARBA" id="ARBA00022692"/>
    </source>
</evidence>
<keyword evidence="5" id="KW-0808">Transferase</keyword>
<dbReference type="InterPro" id="IPR052527">
    <property type="entry name" value="Metal_cation-efflux_comp"/>
</dbReference>
<keyword evidence="8" id="KW-1185">Reference proteome</keyword>
<evidence type="ECO:0000256" key="4">
    <source>
        <dbReference type="ARBA" id="ARBA00023136"/>
    </source>
</evidence>
<accession>A0AAW0GEN3</accession>
<dbReference type="GO" id="GO:0032259">
    <property type="term" value="P:methylation"/>
    <property type="evidence" value="ECO:0007669"/>
    <property type="project" value="UniProtKB-KW"/>
</dbReference>
<keyword evidence="5" id="KW-0256">Endoplasmic reticulum</keyword>
<dbReference type="PANTHER" id="PTHR43847">
    <property type="entry name" value="BLL3993 PROTEIN"/>
    <property type="match status" value="1"/>
</dbReference>
<keyword evidence="2 5" id="KW-0812">Transmembrane</keyword>
<gene>
    <name evidence="7" type="ORF">QCA50_007408</name>
</gene>
<dbReference type="Gene3D" id="1.20.120.1630">
    <property type="match status" value="1"/>
</dbReference>
<evidence type="ECO:0000313" key="8">
    <source>
        <dbReference type="Proteomes" id="UP001385951"/>
    </source>
</evidence>
<dbReference type="GO" id="GO:0005789">
    <property type="term" value="C:endoplasmic reticulum membrane"/>
    <property type="evidence" value="ECO:0007669"/>
    <property type="project" value="UniProtKB-SubCell"/>
</dbReference>
<comment type="caution">
    <text evidence="7">The sequence shown here is derived from an EMBL/GenBank/DDBJ whole genome shotgun (WGS) entry which is preliminary data.</text>
</comment>
<comment type="similarity">
    <text evidence="5">Belongs to the class VI-like SAM-binding methyltransferase superfamily. Isoprenylcysteine carboxyl methyltransferase family.</text>
</comment>
<comment type="caution">
    <text evidence="5">Lacks conserved residue(s) required for the propagation of feature annotation.</text>
</comment>
<feature type="transmembrane region" description="Helical" evidence="5">
    <location>
        <begin position="186"/>
        <end position="208"/>
    </location>
</feature>
<dbReference type="PANTHER" id="PTHR43847:SF1">
    <property type="entry name" value="BLL3993 PROTEIN"/>
    <property type="match status" value="1"/>
</dbReference>
<evidence type="ECO:0000256" key="1">
    <source>
        <dbReference type="ARBA" id="ARBA00004141"/>
    </source>
</evidence>
<protein>
    <recommendedName>
        <fullName evidence="5">Protein-S-isoprenylcysteine O-methyltransferase</fullName>
        <ecNumber evidence="5">2.1.1.100</ecNumber>
    </recommendedName>
</protein>
<dbReference type="Proteomes" id="UP001385951">
    <property type="component" value="Unassembled WGS sequence"/>
</dbReference>
<dbReference type="EC" id="2.1.1.100" evidence="5"/>
<comment type="catalytic activity">
    <reaction evidence="5">
        <text>[protein]-C-terminal S-[(2E,6E)-farnesyl]-L-cysteine + S-adenosyl-L-methionine = [protein]-C-terminal S-[(2E,6E)-farnesyl]-L-cysteine methyl ester + S-adenosyl-L-homocysteine</text>
        <dbReference type="Rhea" id="RHEA:21672"/>
        <dbReference type="Rhea" id="RHEA-COMP:12125"/>
        <dbReference type="Rhea" id="RHEA-COMP:12126"/>
        <dbReference type="ChEBI" id="CHEBI:57856"/>
        <dbReference type="ChEBI" id="CHEBI:59789"/>
        <dbReference type="ChEBI" id="CHEBI:90510"/>
        <dbReference type="ChEBI" id="CHEBI:90511"/>
        <dbReference type="EC" id="2.1.1.100"/>
    </reaction>
</comment>
<keyword evidence="5" id="KW-0949">S-adenosyl-L-methionine</keyword>
<name>A0AAW0GEN3_9APHY</name>
<keyword evidence="4 5" id="KW-0472">Membrane</keyword>
<feature type="chain" id="PRO_5043620346" description="Protein-S-isoprenylcysteine O-methyltransferase" evidence="6">
    <location>
        <begin position="23"/>
        <end position="241"/>
    </location>
</feature>
<dbReference type="GO" id="GO:0004671">
    <property type="term" value="F:protein C-terminal S-isoprenylcysteine carboxyl O-methyltransferase activity"/>
    <property type="evidence" value="ECO:0007669"/>
    <property type="project" value="UniProtKB-EC"/>
</dbReference>
<keyword evidence="6" id="KW-0732">Signal</keyword>
<organism evidence="7 8">
    <name type="scientific">Cerrena zonata</name>
    <dbReference type="NCBI Taxonomy" id="2478898"/>
    <lineage>
        <taxon>Eukaryota</taxon>
        <taxon>Fungi</taxon>
        <taxon>Dikarya</taxon>
        <taxon>Basidiomycota</taxon>
        <taxon>Agaricomycotina</taxon>
        <taxon>Agaricomycetes</taxon>
        <taxon>Polyporales</taxon>
        <taxon>Cerrenaceae</taxon>
        <taxon>Cerrena</taxon>
    </lineage>
</organism>
<keyword evidence="5" id="KW-0489">Methyltransferase</keyword>
<evidence type="ECO:0000256" key="3">
    <source>
        <dbReference type="ARBA" id="ARBA00022989"/>
    </source>
</evidence>
<reference evidence="7 8" key="1">
    <citation type="submission" date="2022-09" db="EMBL/GenBank/DDBJ databases">
        <authorList>
            <person name="Palmer J.M."/>
        </authorList>
    </citation>
    <scope>NUCLEOTIDE SEQUENCE [LARGE SCALE GENOMIC DNA]</scope>
    <source>
        <strain evidence="7 8">DSM 7382</strain>
    </source>
</reference>
<sequence>MASLVKVPLLLLSTACVRRSLSSPNPPAKAEDRQQFAQKEKAEKKGWTIKDSLPWITHLYRRLMIAINLIEVAFILASYLPSSSSLPRTLFDSPAADRVRITPTFLLGLLMVVCGTIIRVTCYQRLGPNFTFELMLRSEHTLITTGPYSVVRHPGYTAGLTFMTGLLVQQMGEGSWWREVGIQDQILGRVFWITWVGIVAVVEFFLLYRTTAEDAALHRHFGDQWERWAQSTKYRLVPYVY</sequence>
<evidence type="ECO:0000256" key="5">
    <source>
        <dbReference type="RuleBase" id="RU362022"/>
    </source>
</evidence>
<feature type="transmembrane region" description="Helical" evidence="5">
    <location>
        <begin position="101"/>
        <end position="120"/>
    </location>
</feature>
<comment type="subcellular location">
    <subcellularLocation>
        <location evidence="5">Endoplasmic reticulum membrane</location>
        <topology evidence="5">Multi-pass membrane protein</topology>
    </subcellularLocation>
    <subcellularLocation>
        <location evidence="1">Membrane</location>
        <topology evidence="1">Multi-pass membrane protein</topology>
    </subcellularLocation>
</comment>
<feature type="transmembrane region" description="Helical" evidence="5">
    <location>
        <begin position="59"/>
        <end position="80"/>
    </location>
</feature>
<dbReference type="Pfam" id="PF04140">
    <property type="entry name" value="ICMT"/>
    <property type="match status" value="1"/>
</dbReference>
<proteinExistence type="inferred from homology"/>
<evidence type="ECO:0000313" key="7">
    <source>
        <dbReference type="EMBL" id="KAK7689615.1"/>
    </source>
</evidence>
<dbReference type="EMBL" id="JASBNA010000008">
    <property type="protein sequence ID" value="KAK7689615.1"/>
    <property type="molecule type" value="Genomic_DNA"/>
</dbReference>
<dbReference type="AlphaFoldDB" id="A0AAW0GEN3"/>
<evidence type="ECO:0000256" key="6">
    <source>
        <dbReference type="SAM" id="SignalP"/>
    </source>
</evidence>
<dbReference type="InterPro" id="IPR007269">
    <property type="entry name" value="ICMT_MeTrfase"/>
</dbReference>
<feature type="signal peptide" evidence="6">
    <location>
        <begin position="1"/>
        <end position="22"/>
    </location>
</feature>